<name>A0ABS2PN77_9STRE</name>
<dbReference type="InterPro" id="IPR015947">
    <property type="entry name" value="PUA-like_sf"/>
</dbReference>
<reference evidence="2 3" key="1">
    <citation type="submission" date="2021-01" db="EMBL/GenBank/DDBJ databases">
        <title>Genomic Encyclopedia of Type Strains, Phase IV (KMG-IV): sequencing the most valuable type-strain genomes for metagenomic binning, comparative biology and taxonomic classification.</title>
        <authorList>
            <person name="Goeker M."/>
        </authorList>
    </citation>
    <scope>NUCLEOTIDE SEQUENCE [LARGE SCALE GENOMIC DNA]</scope>
    <source>
        <strain evidence="2 3">DSM 27513</strain>
    </source>
</reference>
<dbReference type="Pfam" id="PF04266">
    <property type="entry name" value="ASCH"/>
    <property type="match status" value="1"/>
</dbReference>
<dbReference type="Proteomes" id="UP000809081">
    <property type="component" value="Unassembled WGS sequence"/>
</dbReference>
<accession>A0ABS2PN77</accession>
<dbReference type="InterPro" id="IPR007374">
    <property type="entry name" value="ASCH_domain"/>
</dbReference>
<dbReference type="CDD" id="cd06555">
    <property type="entry name" value="ASCH_PF0470_like"/>
    <property type="match status" value="1"/>
</dbReference>
<dbReference type="SMART" id="SM01022">
    <property type="entry name" value="ASCH"/>
    <property type="match status" value="1"/>
</dbReference>
<evidence type="ECO:0000313" key="3">
    <source>
        <dbReference type="Proteomes" id="UP000809081"/>
    </source>
</evidence>
<evidence type="ECO:0000259" key="1">
    <source>
        <dbReference type="SMART" id="SM01022"/>
    </source>
</evidence>
<comment type="caution">
    <text evidence="2">The sequence shown here is derived from an EMBL/GenBank/DDBJ whole genome shotgun (WGS) entry which is preliminary data.</text>
</comment>
<organism evidence="2 3">
    <name type="scientific">Streptococcus saliviloxodontae</name>
    <dbReference type="NCBI Taxonomy" id="1349416"/>
    <lineage>
        <taxon>Bacteria</taxon>
        <taxon>Bacillati</taxon>
        <taxon>Bacillota</taxon>
        <taxon>Bacilli</taxon>
        <taxon>Lactobacillales</taxon>
        <taxon>Streptococcaceae</taxon>
        <taxon>Streptococcus</taxon>
    </lineage>
</organism>
<dbReference type="Gene3D" id="2.30.130.30">
    <property type="entry name" value="Hypothetical protein"/>
    <property type="match status" value="1"/>
</dbReference>
<proteinExistence type="predicted"/>
<keyword evidence="3" id="KW-1185">Reference proteome</keyword>
<protein>
    <submittedName>
        <fullName evidence="2">ASC-1-like (ASCH) protein</fullName>
    </submittedName>
</protein>
<dbReference type="RefSeq" id="WP_239551749.1">
    <property type="nucleotide sequence ID" value="NZ_JAFBEI010000041.1"/>
</dbReference>
<dbReference type="EMBL" id="JAFBEI010000041">
    <property type="protein sequence ID" value="MBM7636888.1"/>
    <property type="molecule type" value="Genomic_DNA"/>
</dbReference>
<evidence type="ECO:0000313" key="2">
    <source>
        <dbReference type="EMBL" id="MBM7636888.1"/>
    </source>
</evidence>
<sequence length="121" mass="14117">MIHEMLLAPEPFEKIKSGQKTIELRLYDDRRQAITIGDQICFYRLGDEVQLNTEVVALHIFDDFTQLYEKLNLLKCGYTKSDIELAKPEDMEAYYALEQIKKYKVVGIELKVLDELTRSAI</sequence>
<dbReference type="SUPFAM" id="SSF88697">
    <property type="entry name" value="PUA domain-like"/>
    <property type="match status" value="1"/>
</dbReference>
<feature type="domain" description="ASCH" evidence="1">
    <location>
        <begin position="5"/>
        <end position="106"/>
    </location>
</feature>
<gene>
    <name evidence="2" type="ORF">JOC31_001715</name>
</gene>